<evidence type="ECO:0000256" key="1">
    <source>
        <dbReference type="ARBA" id="ARBA00010679"/>
    </source>
</evidence>
<dbReference type="EMBL" id="DXDU01000051">
    <property type="protein sequence ID" value="HIY26154.1"/>
    <property type="molecule type" value="Genomic_DNA"/>
</dbReference>
<protein>
    <recommendedName>
        <fullName evidence="2">DNA-(apurinic or apyrimidinic site) lyase</fullName>
        <ecNumber evidence="2">4.2.99.18</ecNumber>
    </recommendedName>
</protein>
<evidence type="ECO:0000259" key="10">
    <source>
        <dbReference type="SMART" id="SM00478"/>
    </source>
</evidence>
<evidence type="ECO:0000256" key="7">
    <source>
        <dbReference type="ARBA" id="ARBA00023268"/>
    </source>
</evidence>
<comment type="caution">
    <text evidence="11">The sequence shown here is derived from an EMBL/GenBank/DDBJ whole genome shotgun (WGS) entry which is preliminary data.</text>
</comment>
<proteinExistence type="inferred from homology"/>
<dbReference type="GO" id="GO:0008534">
    <property type="term" value="F:oxidized purine nucleobase lesion DNA N-glycosylase activity"/>
    <property type="evidence" value="ECO:0007669"/>
    <property type="project" value="InterPro"/>
</dbReference>
<dbReference type="Pfam" id="PF07934">
    <property type="entry name" value="OGG_N"/>
    <property type="match status" value="1"/>
</dbReference>
<dbReference type="CDD" id="cd00056">
    <property type="entry name" value="ENDO3c"/>
    <property type="match status" value="1"/>
</dbReference>
<evidence type="ECO:0000256" key="5">
    <source>
        <dbReference type="ARBA" id="ARBA00023204"/>
    </source>
</evidence>
<dbReference type="SUPFAM" id="SSF48150">
    <property type="entry name" value="DNA-glycosylase"/>
    <property type="match status" value="1"/>
</dbReference>
<gene>
    <name evidence="11" type="ORF">H9838_03165</name>
</gene>
<keyword evidence="8" id="KW-0326">Glycosidase</keyword>
<dbReference type="Gene3D" id="1.10.1670.10">
    <property type="entry name" value="Helix-hairpin-Helix base-excision DNA repair enzymes (C-terminal)"/>
    <property type="match status" value="1"/>
</dbReference>
<dbReference type="Gene3D" id="3.30.310.260">
    <property type="match status" value="1"/>
</dbReference>
<dbReference type="EC" id="4.2.99.18" evidence="2"/>
<dbReference type="PANTHER" id="PTHR10242">
    <property type="entry name" value="8-OXOGUANINE DNA GLYCOSYLASE"/>
    <property type="match status" value="1"/>
</dbReference>
<evidence type="ECO:0000313" key="12">
    <source>
        <dbReference type="Proteomes" id="UP000823915"/>
    </source>
</evidence>
<keyword evidence="4" id="KW-0378">Hydrolase</keyword>
<reference evidence="11" key="1">
    <citation type="journal article" date="2021" name="PeerJ">
        <title>Extensive microbial diversity within the chicken gut microbiome revealed by metagenomics and culture.</title>
        <authorList>
            <person name="Gilroy R."/>
            <person name="Ravi A."/>
            <person name="Getino M."/>
            <person name="Pursley I."/>
            <person name="Horton D.L."/>
            <person name="Alikhan N.F."/>
            <person name="Baker D."/>
            <person name="Gharbi K."/>
            <person name="Hall N."/>
            <person name="Watson M."/>
            <person name="Adriaenssens E.M."/>
            <person name="Foster-Nyarko E."/>
            <person name="Jarju S."/>
            <person name="Secka A."/>
            <person name="Antonio M."/>
            <person name="Oren A."/>
            <person name="Chaudhuri R.R."/>
            <person name="La Ragione R."/>
            <person name="Hildebrand F."/>
            <person name="Pallen M.J."/>
        </authorList>
    </citation>
    <scope>NUCLEOTIDE SEQUENCE</scope>
    <source>
        <strain evidence="11">1282</strain>
    </source>
</reference>
<evidence type="ECO:0000256" key="2">
    <source>
        <dbReference type="ARBA" id="ARBA00012720"/>
    </source>
</evidence>
<accession>A0A9D2C0D7</accession>
<dbReference type="GO" id="GO:0006284">
    <property type="term" value="P:base-excision repair"/>
    <property type="evidence" value="ECO:0007669"/>
    <property type="project" value="InterPro"/>
</dbReference>
<sequence>MEAPHFRETTAIPKCFHLAQTLDCGQAFRWRPADPQGLVWEGAAKDRYLRLEDRGETLALSCSQEELEDFWSGYFDLETDYEEKRRALSKMSPALAQAAAFAPGIRILRQDPWEALCSFLISQNNHIPRIKGIIERLCQLLGEPIGDTGWHSFPGPERLSACSLEDLAPLRAGFRAKYLLDAARKVTTGEVDLDRVAGSPVEEGRVELQKIHGVGPKVAECALLYGFHKTECFPLDVWMKRAMALLLPGTDPKAFGSNAGLAQQYLFHYCRLHNIGGR</sequence>
<dbReference type="InterPro" id="IPR023170">
    <property type="entry name" value="HhH_base_excis_C"/>
</dbReference>
<dbReference type="InterPro" id="IPR011257">
    <property type="entry name" value="DNA_glycosylase"/>
</dbReference>
<dbReference type="SMART" id="SM00478">
    <property type="entry name" value="ENDO3c"/>
    <property type="match status" value="1"/>
</dbReference>
<comment type="similarity">
    <text evidence="1">Belongs to the type-1 OGG1 family.</text>
</comment>
<dbReference type="Gene3D" id="1.10.340.30">
    <property type="entry name" value="Hypothetical protein, domain 2"/>
    <property type="match status" value="1"/>
</dbReference>
<dbReference type="Pfam" id="PF00730">
    <property type="entry name" value="HhH-GPD"/>
    <property type="match status" value="1"/>
</dbReference>
<dbReference type="GO" id="GO:0003684">
    <property type="term" value="F:damaged DNA binding"/>
    <property type="evidence" value="ECO:0007669"/>
    <property type="project" value="InterPro"/>
</dbReference>
<dbReference type="AlphaFoldDB" id="A0A9D2C0D7"/>
<dbReference type="InterPro" id="IPR052054">
    <property type="entry name" value="Oxidative_DNA_repair_enzyme"/>
</dbReference>
<dbReference type="GO" id="GO:0140078">
    <property type="term" value="F:class I DNA-(apurinic or apyrimidinic site) endonuclease activity"/>
    <property type="evidence" value="ECO:0007669"/>
    <property type="project" value="UniProtKB-EC"/>
</dbReference>
<keyword evidence="3" id="KW-0227">DNA damage</keyword>
<evidence type="ECO:0000256" key="6">
    <source>
        <dbReference type="ARBA" id="ARBA00023239"/>
    </source>
</evidence>
<evidence type="ECO:0000256" key="9">
    <source>
        <dbReference type="ARBA" id="ARBA00044632"/>
    </source>
</evidence>
<evidence type="ECO:0000256" key="4">
    <source>
        <dbReference type="ARBA" id="ARBA00022801"/>
    </source>
</evidence>
<dbReference type="SUPFAM" id="SSF55945">
    <property type="entry name" value="TATA-box binding protein-like"/>
    <property type="match status" value="1"/>
</dbReference>
<dbReference type="InterPro" id="IPR003265">
    <property type="entry name" value="HhH-GPD_domain"/>
</dbReference>
<keyword evidence="6" id="KW-0456">Lyase</keyword>
<keyword evidence="5" id="KW-0234">DNA repair</keyword>
<keyword evidence="7" id="KW-0511">Multifunctional enzyme</keyword>
<comment type="catalytic activity">
    <reaction evidence="9">
        <text>2'-deoxyribonucleotide-(2'-deoxyribose 5'-phosphate)-2'-deoxyribonucleotide-DNA = a 3'-end 2'-deoxyribonucleotide-(2,3-dehydro-2,3-deoxyribose 5'-phosphate)-DNA + a 5'-end 5'-phospho-2'-deoxyribonucleoside-DNA + H(+)</text>
        <dbReference type="Rhea" id="RHEA:66592"/>
        <dbReference type="Rhea" id="RHEA-COMP:13180"/>
        <dbReference type="Rhea" id="RHEA-COMP:16897"/>
        <dbReference type="Rhea" id="RHEA-COMP:17067"/>
        <dbReference type="ChEBI" id="CHEBI:15378"/>
        <dbReference type="ChEBI" id="CHEBI:136412"/>
        <dbReference type="ChEBI" id="CHEBI:157695"/>
        <dbReference type="ChEBI" id="CHEBI:167181"/>
        <dbReference type="EC" id="4.2.99.18"/>
    </reaction>
</comment>
<feature type="domain" description="HhH-GPD" evidence="10">
    <location>
        <begin position="121"/>
        <end position="271"/>
    </location>
</feature>
<evidence type="ECO:0000256" key="3">
    <source>
        <dbReference type="ARBA" id="ARBA00022763"/>
    </source>
</evidence>
<dbReference type="GO" id="GO:0006289">
    <property type="term" value="P:nucleotide-excision repair"/>
    <property type="evidence" value="ECO:0007669"/>
    <property type="project" value="InterPro"/>
</dbReference>
<name>A0A9D2C0D7_9FIRM</name>
<dbReference type="PANTHER" id="PTHR10242:SF2">
    <property type="entry name" value="N-GLYCOSYLASE_DNA LYASE"/>
    <property type="match status" value="1"/>
</dbReference>
<evidence type="ECO:0000256" key="8">
    <source>
        <dbReference type="ARBA" id="ARBA00023295"/>
    </source>
</evidence>
<evidence type="ECO:0000313" key="11">
    <source>
        <dbReference type="EMBL" id="HIY26154.1"/>
    </source>
</evidence>
<reference evidence="11" key="2">
    <citation type="submission" date="2021-04" db="EMBL/GenBank/DDBJ databases">
        <authorList>
            <person name="Gilroy R."/>
        </authorList>
    </citation>
    <scope>NUCLEOTIDE SEQUENCE</scope>
    <source>
        <strain evidence="11">1282</strain>
    </source>
</reference>
<organism evidence="11 12">
    <name type="scientific">Candidatus Acutalibacter pullistercoris</name>
    <dbReference type="NCBI Taxonomy" id="2838418"/>
    <lineage>
        <taxon>Bacteria</taxon>
        <taxon>Bacillati</taxon>
        <taxon>Bacillota</taxon>
        <taxon>Clostridia</taxon>
        <taxon>Eubacteriales</taxon>
        <taxon>Acutalibacteraceae</taxon>
        <taxon>Acutalibacter</taxon>
    </lineage>
</organism>
<dbReference type="InterPro" id="IPR012904">
    <property type="entry name" value="OGG_N"/>
</dbReference>
<dbReference type="Proteomes" id="UP000823915">
    <property type="component" value="Unassembled WGS sequence"/>
</dbReference>